<sequence length="74" mass="8445">MSFKMSIGNKQCSSLGQSMMKLWMETGINQDIGTRYFVLSADSDGCVSLQKTRNNQHAAPLRLHTYMPNFYYSN</sequence>
<evidence type="ECO:0000313" key="2">
    <source>
        <dbReference type="Proteomes" id="UP000242715"/>
    </source>
</evidence>
<accession>A0A2Z6N0Y5</accession>
<organism evidence="1 2">
    <name type="scientific">Trifolium subterraneum</name>
    <name type="common">Subterranean clover</name>
    <dbReference type="NCBI Taxonomy" id="3900"/>
    <lineage>
        <taxon>Eukaryota</taxon>
        <taxon>Viridiplantae</taxon>
        <taxon>Streptophyta</taxon>
        <taxon>Embryophyta</taxon>
        <taxon>Tracheophyta</taxon>
        <taxon>Spermatophyta</taxon>
        <taxon>Magnoliopsida</taxon>
        <taxon>eudicotyledons</taxon>
        <taxon>Gunneridae</taxon>
        <taxon>Pentapetalae</taxon>
        <taxon>rosids</taxon>
        <taxon>fabids</taxon>
        <taxon>Fabales</taxon>
        <taxon>Fabaceae</taxon>
        <taxon>Papilionoideae</taxon>
        <taxon>50 kb inversion clade</taxon>
        <taxon>NPAAA clade</taxon>
        <taxon>Hologalegina</taxon>
        <taxon>IRL clade</taxon>
        <taxon>Trifolieae</taxon>
        <taxon>Trifolium</taxon>
    </lineage>
</organism>
<dbReference type="Proteomes" id="UP000242715">
    <property type="component" value="Unassembled WGS sequence"/>
</dbReference>
<evidence type="ECO:0000313" key="1">
    <source>
        <dbReference type="EMBL" id="GAU38468.1"/>
    </source>
</evidence>
<gene>
    <name evidence="1" type="ORF">TSUD_151910</name>
</gene>
<name>A0A2Z6N0Y5_TRISU</name>
<keyword evidence="2" id="KW-1185">Reference proteome</keyword>
<dbReference type="AlphaFoldDB" id="A0A2Z6N0Y5"/>
<protein>
    <submittedName>
        <fullName evidence="1">Uncharacterized protein</fullName>
    </submittedName>
</protein>
<proteinExistence type="predicted"/>
<dbReference type="EMBL" id="DF973716">
    <property type="protein sequence ID" value="GAU38468.1"/>
    <property type="molecule type" value="Genomic_DNA"/>
</dbReference>
<reference evidence="2" key="1">
    <citation type="journal article" date="2017" name="Front. Plant Sci.">
        <title>Climate Clever Clovers: New Paradigm to Reduce the Environmental Footprint of Ruminants by Breeding Low Methanogenic Forages Utilizing Haplotype Variation.</title>
        <authorList>
            <person name="Kaur P."/>
            <person name="Appels R."/>
            <person name="Bayer P.E."/>
            <person name="Keeble-Gagnere G."/>
            <person name="Wang J."/>
            <person name="Hirakawa H."/>
            <person name="Shirasawa K."/>
            <person name="Vercoe P."/>
            <person name="Stefanova K."/>
            <person name="Durmic Z."/>
            <person name="Nichols P."/>
            <person name="Revell C."/>
            <person name="Isobe S.N."/>
            <person name="Edwards D."/>
            <person name="Erskine W."/>
        </authorList>
    </citation>
    <scope>NUCLEOTIDE SEQUENCE [LARGE SCALE GENOMIC DNA]</scope>
    <source>
        <strain evidence="2">cv. Daliak</strain>
    </source>
</reference>